<gene>
    <name evidence="2" type="ORF">FisN_13Lh337</name>
</gene>
<dbReference type="AlphaFoldDB" id="A0A1Z5KLR6"/>
<feature type="domain" description="Complex 1 LYR protein" evidence="1">
    <location>
        <begin position="10"/>
        <end position="66"/>
    </location>
</feature>
<comment type="caution">
    <text evidence="2">The sequence shown here is derived from an EMBL/GenBank/DDBJ whole genome shotgun (WGS) entry which is preliminary data.</text>
</comment>
<organism evidence="2 3">
    <name type="scientific">Fistulifera solaris</name>
    <name type="common">Oleaginous diatom</name>
    <dbReference type="NCBI Taxonomy" id="1519565"/>
    <lineage>
        <taxon>Eukaryota</taxon>
        <taxon>Sar</taxon>
        <taxon>Stramenopiles</taxon>
        <taxon>Ochrophyta</taxon>
        <taxon>Bacillariophyta</taxon>
        <taxon>Bacillariophyceae</taxon>
        <taxon>Bacillariophycidae</taxon>
        <taxon>Naviculales</taxon>
        <taxon>Naviculaceae</taxon>
        <taxon>Fistulifera</taxon>
    </lineage>
</organism>
<dbReference type="InParanoid" id="A0A1Z5KLR6"/>
<dbReference type="Pfam" id="PF05347">
    <property type="entry name" value="Complex1_LYR"/>
    <property type="match status" value="1"/>
</dbReference>
<dbReference type="InterPro" id="IPR008011">
    <property type="entry name" value="Complex1_LYR_dom"/>
</dbReference>
<evidence type="ECO:0000259" key="1">
    <source>
        <dbReference type="Pfam" id="PF05347"/>
    </source>
</evidence>
<dbReference type="EMBL" id="BDSP01000253">
    <property type="protein sequence ID" value="GAX27117.1"/>
    <property type="molecule type" value="Genomic_DNA"/>
</dbReference>
<dbReference type="PANTHER" id="PTHR47579">
    <property type="entry name" value="COMPLEX 1 LYR PROTEIN"/>
    <property type="match status" value="1"/>
</dbReference>
<sequence length="108" mass="12226">MSLPGFQRTSLQLYRDCLRLIQHVAPGRSAKNTALRQTVRQQFARNRDLTDEEAIQNAQTIAVRALSNYLLTAQASTDKKVGSAMKDYTMRSMKEAKSIKHNVNKKDS</sequence>
<protein>
    <recommendedName>
        <fullName evidence="1">Complex 1 LYR protein domain-containing protein</fullName>
    </recommendedName>
</protein>
<name>A0A1Z5KLR6_FISSO</name>
<dbReference type="OrthoDB" id="190541at2759"/>
<dbReference type="Proteomes" id="UP000198406">
    <property type="component" value="Unassembled WGS sequence"/>
</dbReference>
<proteinExistence type="predicted"/>
<evidence type="ECO:0000313" key="2">
    <source>
        <dbReference type="EMBL" id="GAX27117.1"/>
    </source>
</evidence>
<accession>A0A1Z5KLR6</accession>
<keyword evidence="3" id="KW-1185">Reference proteome</keyword>
<dbReference type="CDD" id="cd20251">
    <property type="entry name" value="Complex1_LYR_SF"/>
    <property type="match status" value="1"/>
</dbReference>
<reference evidence="2 3" key="1">
    <citation type="journal article" date="2015" name="Plant Cell">
        <title>Oil accumulation by the oleaginous diatom Fistulifera solaris as revealed by the genome and transcriptome.</title>
        <authorList>
            <person name="Tanaka T."/>
            <person name="Maeda Y."/>
            <person name="Veluchamy A."/>
            <person name="Tanaka M."/>
            <person name="Abida H."/>
            <person name="Marechal E."/>
            <person name="Bowler C."/>
            <person name="Muto M."/>
            <person name="Sunaga Y."/>
            <person name="Tanaka M."/>
            <person name="Yoshino T."/>
            <person name="Taniguchi T."/>
            <person name="Fukuda Y."/>
            <person name="Nemoto M."/>
            <person name="Matsumoto M."/>
            <person name="Wong P.S."/>
            <person name="Aburatani S."/>
            <person name="Fujibuchi W."/>
        </authorList>
    </citation>
    <scope>NUCLEOTIDE SEQUENCE [LARGE SCALE GENOMIC DNA]</scope>
    <source>
        <strain evidence="2 3">JPCC DA0580</strain>
    </source>
</reference>
<dbReference type="PANTHER" id="PTHR47579:SF3">
    <property type="entry name" value="COMPLEX 1 LYR PROTEIN DOMAIN-CONTAINING PROTEIN"/>
    <property type="match status" value="1"/>
</dbReference>
<evidence type="ECO:0000313" key="3">
    <source>
        <dbReference type="Proteomes" id="UP000198406"/>
    </source>
</evidence>